<reference evidence="1" key="1">
    <citation type="submission" date="2021-01" db="EMBL/GenBank/DDBJ databases">
        <authorList>
            <consortium name="Genoscope - CEA"/>
            <person name="William W."/>
        </authorList>
    </citation>
    <scope>NUCLEOTIDE SEQUENCE</scope>
</reference>
<dbReference type="EMBL" id="HG994355">
    <property type="protein sequence ID" value="CAF2153557.1"/>
    <property type="molecule type" value="Genomic_DNA"/>
</dbReference>
<gene>
    <name evidence="1" type="ORF">DARMORV10_A01P32810.1</name>
</gene>
<dbReference type="AlphaFoldDB" id="A0A816Y0R3"/>
<dbReference type="Proteomes" id="UP001295469">
    <property type="component" value="Chromosome A01"/>
</dbReference>
<accession>A0A816Y0R3</accession>
<sequence length="77" mass="9243">MLRFLPLVFDRGLYLSLRVQLSNGFLDLQLTRMPCGVCHLDVVTNSENKITERITRKFRDVHMHQRKRFPRFLLKKV</sequence>
<protein>
    <submittedName>
        <fullName evidence="1">(rape) hypothetical protein</fullName>
    </submittedName>
</protein>
<evidence type="ECO:0000313" key="1">
    <source>
        <dbReference type="EMBL" id="CAF2153557.1"/>
    </source>
</evidence>
<organism evidence="1">
    <name type="scientific">Brassica napus</name>
    <name type="common">Rape</name>
    <dbReference type="NCBI Taxonomy" id="3708"/>
    <lineage>
        <taxon>Eukaryota</taxon>
        <taxon>Viridiplantae</taxon>
        <taxon>Streptophyta</taxon>
        <taxon>Embryophyta</taxon>
        <taxon>Tracheophyta</taxon>
        <taxon>Spermatophyta</taxon>
        <taxon>Magnoliopsida</taxon>
        <taxon>eudicotyledons</taxon>
        <taxon>Gunneridae</taxon>
        <taxon>Pentapetalae</taxon>
        <taxon>rosids</taxon>
        <taxon>malvids</taxon>
        <taxon>Brassicales</taxon>
        <taxon>Brassicaceae</taxon>
        <taxon>Brassiceae</taxon>
        <taxon>Brassica</taxon>
    </lineage>
</organism>
<name>A0A816Y0R3_BRANA</name>
<proteinExistence type="predicted"/>